<dbReference type="EMBL" id="KZ308312">
    <property type="protein sequence ID" value="KAG8227112.1"/>
    <property type="molecule type" value="Genomic_DNA"/>
</dbReference>
<evidence type="ECO:0000313" key="1">
    <source>
        <dbReference type="EMBL" id="KAG8227112.1"/>
    </source>
</evidence>
<organism evidence="1 2">
    <name type="scientific">Ladona fulva</name>
    <name type="common">Scarce chaser dragonfly</name>
    <name type="synonym">Libellula fulva</name>
    <dbReference type="NCBI Taxonomy" id="123851"/>
    <lineage>
        <taxon>Eukaryota</taxon>
        <taxon>Metazoa</taxon>
        <taxon>Ecdysozoa</taxon>
        <taxon>Arthropoda</taxon>
        <taxon>Hexapoda</taxon>
        <taxon>Insecta</taxon>
        <taxon>Pterygota</taxon>
        <taxon>Palaeoptera</taxon>
        <taxon>Odonata</taxon>
        <taxon>Epiprocta</taxon>
        <taxon>Anisoptera</taxon>
        <taxon>Libelluloidea</taxon>
        <taxon>Libellulidae</taxon>
        <taxon>Ladona</taxon>
    </lineage>
</organism>
<gene>
    <name evidence="1" type="ORF">J437_LFUL001656</name>
</gene>
<evidence type="ECO:0000313" key="2">
    <source>
        <dbReference type="Proteomes" id="UP000792457"/>
    </source>
</evidence>
<reference evidence="1" key="1">
    <citation type="submission" date="2013-04" db="EMBL/GenBank/DDBJ databases">
        <authorList>
            <person name="Qu J."/>
            <person name="Murali S.C."/>
            <person name="Bandaranaike D."/>
            <person name="Bellair M."/>
            <person name="Blankenburg K."/>
            <person name="Chao H."/>
            <person name="Dinh H."/>
            <person name="Doddapaneni H."/>
            <person name="Downs B."/>
            <person name="Dugan-Rocha S."/>
            <person name="Elkadiri S."/>
            <person name="Gnanaolivu R.D."/>
            <person name="Hernandez B."/>
            <person name="Javaid M."/>
            <person name="Jayaseelan J.C."/>
            <person name="Lee S."/>
            <person name="Li M."/>
            <person name="Ming W."/>
            <person name="Munidasa M."/>
            <person name="Muniz J."/>
            <person name="Nguyen L."/>
            <person name="Ongeri F."/>
            <person name="Osuji N."/>
            <person name="Pu L.-L."/>
            <person name="Puazo M."/>
            <person name="Qu C."/>
            <person name="Quiroz J."/>
            <person name="Raj R."/>
            <person name="Weissenberger G."/>
            <person name="Xin Y."/>
            <person name="Zou X."/>
            <person name="Han Y."/>
            <person name="Richards S."/>
            <person name="Worley K."/>
            <person name="Muzny D."/>
            <person name="Gibbs R."/>
        </authorList>
    </citation>
    <scope>NUCLEOTIDE SEQUENCE</scope>
    <source>
        <strain evidence="1">Sampled in the wild</strain>
    </source>
</reference>
<accession>A0A8K0K3P9</accession>
<sequence length="63" mass="7817">MVGVIKKRKKNWLGHCMRNECLMKTRRHDKREKRTRKEETYNIKGKYSETKRLAENREAWRLP</sequence>
<protein>
    <submittedName>
        <fullName evidence="1">Uncharacterized protein</fullName>
    </submittedName>
</protein>
<proteinExistence type="predicted"/>
<reference evidence="1" key="2">
    <citation type="submission" date="2017-10" db="EMBL/GenBank/DDBJ databases">
        <title>Ladona fulva Genome sequencing and assembly.</title>
        <authorList>
            <person name="Murali S."/>
            <person name="Richards S."/>
            <person name="Bandaranaike D."/>
            <person name="Bellair M."/>
            <person name="Blankenburg K."/>
            <person name="Chao H."/>
            <person name="Dinh H."/>
            <person name="Doddapaneni H."/>
            <person name="Dugan-Rocha S."/>
            <person name="Elkadiri S."/>
            <person name="Gnanaolivu R."/>
            <person name="Hernandez B."/>
            <person name="Skinner E."/>
            <person name="Javaid M."/>
            <person name="Lee S."/>
            <person name="Li M."/>
            <person name="Ming W."/>
            <person name="Munidasa M."/>
            <person name="Muniz J."/>
            <person name="Nguyen L."/>
            <person name="Hughes D."/>
            <person name="Osuji N."/>
            <person name="Pu L.-L."/>
            <person name="Puazo M."/>
            <person name="Qu C."/>
            <person name="Quiroz J."/>
            <person name="Raj R."/>
            <person name="Weissenberger G."/>
            <person name="Xin Y."/>
            <person name="Zou X."/>
            <person name="Han Y."/>
            <person name="Worley K."/>
            <person name="Muzny D."/>
            <person name="Gibbs R."/>
        </authorList>
    </citation>
    <scope>NUCLEOTIDE SEQUENCE</scope>
    <source>
        <strain evidence="1">Sampled in the wild</strain>
    </source>
</reference>
<comment type="caution">
    <text evidence="1">The sequence shown here is derived from an EMBL/GenBank/DDBJ whole genome shotgun (WGS) entry which is preliminary data.</text>
</comment>
<name>A0A8K0K3P9_LADFU</name>
<keyword evidence="2" id="KW-1185">Reference proteome</keyword>
<dbReference type="AlphaFoldDB" id="A0A8K0K3P9"/>
<dbReference type="Proteomes" id="UP000792457">
    <property type="component" value="Unassembled WGS sequence"/>
</dbReference>